<dbReference type="EMBL" id="CM029051">
    <property type="protein sequence ID" value="KAG2563408.1"/>
    <property type="molecule type" value="Genomic_DNA"/>
</dbReference>
<sequence length="110" mass="12548">TSDKIGTIQRRLAWPLRKDDTHKSRNGPNFFEILCAGPWLRVFSFTDKPLGACFLSRGYPWRILLRPSRVLLSYSLVRIILRSHTSPWVLLAGPLIASVIRAVHISNPKL</sequence>
<dbReference type="AlphaFoldDB" id="A0A8T0PR44"/>
<dbReference type="Proteomes" id="UP000823388">
    <property type="component" value="Chromosome 8K"/>
</dbReference>
<evidence type="ECO:0000313" key="1">
    <source>
        <dbReference type="EMBL" id="KAG2563408.1"/>
    </source>
</evidence>
<organism evidence="1 2">
    <name type="scientific">Panicum virgatum</name>
    <name type="common">Blackwell switchgrass</name>
    <dbReference type="NCBI Taxonomy" id="38727"/>
    <lineage>
        <taxon>Eukaryota</taxon>
        <taxon>Viridiplantae</taxon>
        <taxon>Streptophyta</taxon>
        <taxon>Embryophyta</taxon>
        <taxon>Tracheophyta</taxon>
        <taxon>Spermatophyta</taxon>
        <taxon>Magnoliopsida</taxon>
        <taxon>Liliopsida</taxon>
        <taxon>Poales</taxon>
        <taxon>Poaceae</taxon>
        <taxon>PACMAD clade</taxon>
        <taxon>Panicoideae</taxon>
        <taxon>Panicodae</taxon>
        <taxon>Paniceae</taxon>
        <taxon>Panicinae</taxon>
        <taxon>Panicum</taxon>
        <taxon>Panicum sect. Hiantes</taxon>
    </lineage>
</organism>
<accession>A0A8T0PR44</accession>
<reference evidence="1" key="1">
    <citation type="submission" date="2020-05" db="EMBL/GenBank/DDBJ databases">
        <title>WGS assembly of Panicum virgatum.</title>
        <authorList>
            <person name="Lovell J.T."/>
            <person name="Jenkins J."/>
            <person name="Shu S."/>
            <person name="Juenger T.E."/>
            <person name="Schmutz J."/>
        </authorList>
    </citation>
    <scope>NUCLEOTIDE SEQUENCE</scope>
    <source>
        <strain evidence="1">AP13</strain>
    </source>
</reference>
<feature type="non-terminal residue" evidence="1">
    <location>
        <position position="1"/>
    </location>
</feature>
<evidence type="ECO:0000313" key="2">
    <source>
        <dbReference type="Proteomes" id="UP000823388"/>
    </source>
</evidence>
<proteinExistence type="predicted"/>
<gene>
    <name evidence="1" type="ORF">PVAP13_8KG350202</name>
</gene>
<keyword evidence="2" id="KW-1185">Reference proteome</keyword>
<name>A0A8T0PR44_PANVG</name>
<protein>
    <submittedName>
        <fullName evidence="1">Uncharacterized protein</fullName>
    </submittedName>
</protein>
<comment type="caution">
    <text evidence="1">The sequence shown here is derived from an EMBL/GenBank/DDBJ whole genome shotgun (WGS) entry which is preliminary data.</text>
</comment>